<dbReference type="Gene3D" id="3.40.30.10">
    <property type="entry name" value="Glutaredoxin"/>
    <property type="match status" value="1"/>
</dbReference>
<dbReference type="PIRSF" id="PIRSF037031">
    <property type="entry name" value="Redox_disulphide_2"/>
    <property type="match status" value="1"/>
</dbReference>
<dbReference type="InterPro" id="IPR005243">
    <property type="entry name" value="THIRX-like_proc"/>
</dbReference>
<dbReference type="InterPro" id="IPR036249">
    <property type="entry name" value="Thioredoxin-like_sf"/>
</dbReference>
<dbReference type="AlphaFoldDB" id="A0AAU9E2Y4"/>
<gene>
    <name evidence="4" type="ORF">HLPR_10340</name>
</gene>
<dbReference type="Proteomes" id="UP001321786">
    <property type="component" value="Chromosome"/>
</dbReference>
<dbReference type="NCBIfam" id="TIGR00412">
    <property type="entry name" value="redox_disulf_2"/>
    <property type="match status" value="1"/>
</dbReference>
<feature type="active site" description="Nucleophile" evidence="1">
    <location>
        <position position="13"/>
    </location>
</feature>
<dbReference type="InterPro" id="IPR012336">
    <property type="entry name" value="Thioredoxin-like_fold"/>
</dbReference>
<evidence type="ECO:0000313" key="4">
    <source>
        <dbReference type="EMBL" id="BEP28703.1"/>
    </source>
</evidence>
<feature type="disulfide bond" description="Redox-active" evidence="2">
    <location>
        <begin position="10"/>
        <end position="13"/>
    </location>
</feature>
<keyword evidence="5" id="KW-1185">Reference proteome</keyword>
<feature type="domain" description="Thioredoxin-like fold" evidence="3">
    <location>
        <begin position="1"/>
        <end position="76"/>
    </location>
</feature>
<sequence length="79" mass="8789">MIIKVLGTGCSTCKKLEKHTKDAVKKLGIEAEVIKVEDIKTIMQFGVMKVPGFVIDEKVIFTGKVPKVAELMQIIEENK</sequence>
<evidence type="ECO:0000256" key="2">
    <source>
        <dbReference type="PIRSR" id="PIRSR037031-51"/>
    </source>
</evidence>
<evidence type="ECO:0000313" key="5">
    <source>
        <dbReference type="Proteomes" id="UP001321786"/>
    </source>
</evidence>
<evidence type="ECO:0000256" key="1">
    <source>
        <dbReference type="PIRSR" id="PIRSR037031-50"/>
    </source>
</evidence>
<dbReference type="PANTHER" id="PTHR36450">
    <property type="entry name" value="THIOREDOXIN"/>
    <property type="match status" value="1"/>
</dbReference>
<dbReference type="SUPFAM" id="SSF52833">
    <property type="entry name" value="Thioredoxin-like"/>
    <property type="match status" value="1"/>
</dbReference>
<name>A0AAU9E2Y4_9FIRM</name>
<dbReference type="EMBL" id="AP028654">
    <property type="protein sequence ID" value="BEP28703.1"/>
    <property type="molecule type" value="Genomic_DNA"/>
</dbReference>
<dbReference type="RefSeq" id="WP_338537009.1">
    <property type="nucleotide sequence ID" value="NZ_AP028654.1"/>
</dbReference>
<evidence type="ECO:0000259" key="3">
    <source>
        <dbReference type="Pfam" id="PF13192"/>
    </source>
</evidence>
<feature type="active site" description="Nucleophile" evidence="1">
    <location>
        <position position="10"/>
    </location>
</feature>
<dbReference type="KEGG" id="hprf:HLPR_10340"/>
<reference evidence="4 5" key="1">
    <citation type="submission" date="2023-08" db="EMBL/GenBank/DDBJ databases">
        <title>Helicovermis profunda gen. nov., sp. nov., a novel mesophilic, fermentative bacterium within the Bacillota from a deep-sea hydrothermal vent chimney.</title>
        <authorList>
            <person name="Miyazaki U."/>
            <person name="Mizutani D."/>
            <person name="Hashimoto Y."/>
            <person name="Tame A."/>
            <person name="Sawayama S."/>
            <person name="Miyazaki J."/>
            <person name="Takai K."/>
            <person name="Nakagawa S."/>
        </authorList>
    </citation>
    <scope>NUCLEOTIDE SEQUENCE [LARGE SCALE GENOMIC DNA]</scope>
    <source>
        <strain evidence="4 5">S502</strain>
    </source>
</reference>
<protein>
    <submittedName>
        <fullName evidence="4">Thioredoxin family protein</fullName>
    </submittedName>
</protein>
<keyword evidence="2" id="KW-0676">Redox-active center</keyword>
<organism evidence="4 5">
    <name type="scientific">Helicovermis profundi</name>
    <dbReference type="NCBI Taxonomy" id="3065157"/>
    <lineage>
        <taxon>Bacteria</taxon>
        <taxon>Bacillati</taxon>
        <taxon>Bacillota</taxon>
        <taxon>Clostridia</taxon>
        <taxon>Helicovermis</taxon>
    </lineage>
</organism>
<dbReference type="Pfam" id="PF13192">
    <property type="entry name" value="Thioredoxin_3"/>
    <property type="match status" value="1"/>
</dbReference>
<dbReference type="PANTHER" id="PTHR36450:SF1">
    <property type="entry name" value="THIOREDOXIN"/>
    <property type="match status" value="1"/>
</dbReference>
<proteinExistence type="predicted"/>
<keyword evidence="2" id="KW-1015">Disulfide bond</keyword>
<accession>A0AAU9E2Y4</accession>